<name>A0A2L2TRC0_9HYPO</name>
<feature type="transmembrane region" description="Helical" evidence="4">
    <location>
        <begin position="356"/>
        <end position="378"/>
    </location>
</feature>
<dbReference type="PANTHER" id="PTHR11360:SF287">
    <property type="entry name" value="MFS MONOCARBOXYLATE TRANSPORTER"/>
    <property type="match status" value="1"/>
</dbReference>
<feature type="transmembrane region" description="Helical" evidence="4">
    <location>
        <begin position="227"/>
        <end position="245"/>
    </location>
</feature>
<feature type="transmembrane region" description="Helical" evidence="4">
    <location>
        <begin position="194"/>
        <end position="215"/>
    </location>
</feature>
<keyword evidence="4" id="KW-0812">Transmembrane</keyword>
<keyword evidence="4" id="KW-0472">Membrane</keyword>
<dbReference type="KEGG" id="fvn:FVRRES_07906"/>
<feature type="transmembrane region" description="Helical" evidence="4">
    <location>
        <begin position="305"/>
        <end position="324"/>
    </location>
</feature>
<dbReference type="EMBL" id="LN649230">
    <property type="protein sequence ID" value="CEI63470.1"/>
    <property type="molecule type" value="Genomic_DNA"/>
</dbReference>
<feature type="transmembrane region" description="Helical" evidence="4">
    <location>
        <begin position="331"/>
        <end position="350"/>
    </location>
</feature>
<evidence type="ECO:0000256" key="2">
    <source>
        <dbReference type="ARBA" id="ARBA00006727"/>
    </source>
</evidence>
<dbReference type="InterPro" id="IPR020846">
    <property type="entry name" value="MFS_dom"/>
</dbReference>
<feature type="transmembrane region" description="Helical" evidence="4">
    <location>
        <begin position="390"/>
        <end position="417"/>
    </location>
</feature>
<dbReference type="Proteomes" id="UP000245910">
    <property type="component" value="Chromosome II"/>
</dbReference>
<keyword evidence="7" id="KW-1185">Reference proteome</keyword>
<dbReference type="InterPro" id="IPR036259">
    <property type="entry name" value="MFS_trans_sf"/>
</dbReference>
<comment type="similarity">
    <text evidence="2">Belongs to the major facilitator superfamily. Monocarboxylate porter (TC 2.A.1.13) family.</text>
</comment>
<feature type="transmembrane region" description="Helical" evidence="4">
    <location>
        <begin position="437"/>
        <end position="460"/>
    </location>
</feature>
<reference evidence="7" key="1">
    <citation type="submission" date="2014-10" db="EMBL/GenBank/DDBJ databases">
        <authorList>
            <person name="King R."/>
        </authorList>
    </citation>
    <scope>NUCLEOTIDE SEQUENCE [LARGE SCALE GENOMIC DNA]</scope>
    <source>
        <strain evidence="7">A3/5</strain>
    </source>
</reference>
<dbReference type="PROSITE" id="PS50850">
    <property type="entry name" value="MFS"/>
    <property type="match status" value="1"/>
</dbReference>
<accession>A0A2L2TRC0</accession>
<dbReference type="PANTHER" id="PTHR11360">
    <property type="entry name" value="MONOCARBOXYLATE TRANSPORTER"/>
    <property type="match status" value="1"/>
</dbReference>
<sequence length="470" mass="51054">MSSIETVTIVPDSERYKLHALPALPPVTVSGRSSTRASALEVQSYSHSVNEQQLAPVDGGIAAWRLLGAAFVFETLLWGFPLSFGVFQDYYSRIPAFASNPYIGVVGTIASGLGYIGASFIMPFIQRHQRWRRQMIWIGWPICIGGLVTGSFANTLETLILTQGVAYGIEFLILYYPILIMVNEYWISRRGMAYGLLCGASGVSGAIMPFIVQALLAKYGYQTTLRAIAVGLAVMTGPLIPFLDGRLPPSEHVSTPKTNWSFSKSSLFWLYSVSSLFQGFGYFFPSLYLPSFATSLHLGEKSGPILLAIMSISQVVGQFAFGYLSDRKISLDVLVCTSNLMAAVATLTAWRLANSFPILVGFTILYGFFGAGFTATWAKMSTTITDDVTAVPIVFGLLNLGKGIGNVLAGPIGGLLVYSSSAPQHSSTATTLTRSSYHWVIIFTGTCMFASTCTIFLRYLKRVLNILSTT</sequence>
<dbReference type="RefSeq" id="XP_025587190.1">
    <property type="nucleotide sequence ID" value="XM_025736600.2"/>
</dbReference>
<evidence type="ECO:0000313" key="6">
    <source>
        <dbReference type="EMBL" id="CEI63470.1"/>
    </source>
</evidence>
<evidence type="ECO:0000256" key="4">
    <source>
        <dbReference type="SAM" id="Phobius"/>
    </source>
</evidence>
<protein>
    <recommendedName>
        <fullName evidence="5">Major facilitator superfamily (MFS) profile domain-containing protein</fullName>
    </recommendedName>
</protein>
<dbReference type="AlphaFoldDB" id="A0A2L2TRC0"/>
<dbReference type="InterPro" id="IPR050327">
    <property type="entry name" value="Proton-linked_MCT"/>
</dbReference>
<comment type="subcellular location">
    <subcellularLocation>
        <location evidence="1">Membrane</location>
        <topology evidence="1">Multi-pass membrane protein</topology>
    </subcellularLocation>
</comment>
<evidence type="ECO:0000256" key="1">
    <source>
        <dbReference type="ARBA" id="ARBA00004141"/>
    </source>
</evidence>
<feature type="transmembrane region" description="Helical" evidence="4">
    <location>
        <begin position="266"/>
        <end position="285"/>
    </location>
</feature>
<evidence type="ECO:0000259" key="5">
    <source>
        <dbReference type="PROSITE" id="PS50850"/>
    </source>
</evidence>
<evidence type="ECO:0000313" key="7">
    <source>
        <dbReference type="Proteomes" id="UP000245910"/>
    </source>
</evidence>
<feature type="domain" description="Major facilitator superfamily (MFS) profile" evidence="5">
    <location>
        <begin position="267"/>
        <end position="470"/>
    </location>
</feature>
<evidence type="ECO:0000256" key="3">
    <source>
        <dbReference type="ARBA" id="ARBA00023180"/>
    </source>
</evidence>
<keyword evidence="4" id="KW-1133">Transmembrane helix</keyword>
<dbReference type="OrthoDB" id="2213137at2759"/>
<dbReference type="GO" id="GO:0016020">
    <property type="term" value="C:membrane"/>
    <property type="evidence" value="ECO:0007669"/>
    <property type="project" value="UniProtKB-SubCell"/>
</dbReference>
<dbReference type="Gene3D" id="1.20.1250.20">
    <property type="entry name" value="MFS general substrate transporter like domains"/>
    <property type="match status" value="2"/>
</dbReference>
<dbReference type="GO" id="GO:0022857">
    <property type="term" value="F:transmembrane transporter activity"/>
    <property type="evidence" value="ECO:0007669"/>
    <property type="project" value="InterPro"/>
</dbReference>
<dbReference type="Pfam" id="PF07690">
    <property type="entry name" value="MFS_1"/>
    <property type="match status" value="1"/>
</dbReference>
<proteinExistence type="inferred from homology"/>
<dbReference type="SUPFAM" id="SSF103473">
    <property type="entry name" value="MFS general substrate transporter"/>
    <property type="match status" value="1"/>
</dbReference>
<keyword evidence="3" id="KW-0325">Glycoprotein</keyword>
<feature type="transmembrane region" description="Helical" evidence="4">
    <location>
        <begin position="160"/>
        <end position="182"/>
    </location>
</feature>
<feature type="transmembrane region" description="Helical" evidence="4">
    <location>
        <begin position="62"/>
        <end position="82"/>
    </location>
</feature>
<dbReference type="InterPro" id="IPR011701">
    <property type="entry name" value="MFS"/>
</dbReference>
<dbReference type="GeneID" id="37259545"/>
<organism evidence="6 7">
    <name type="scientific">Fusarium venenatum</name>
    <dbReference type="NCBI Taxonomy" id="56646"/>
    <lineage>
        <taxon>Eukaryota</taxon>
        <taxon>Fungi</taxon>
        <taxon>Dikarya</taxon>
        <taxon>Ascomycota</taxon>
        <taxon>Pezizomycotina</taxon>
        <taxon>Sordariomycetes</taxon>
        <taxon>Hypocreomycetidae</taxon>
        <taxon>Hypocreales</taxon>
        <taxon>Nectriaceae</taxon>
        <taxon>Fusarium</taxon>
    </lineage>
</organism>
<feature type="transmembrane region" description="Helical" evidence="4">
    <location>
        <begin position="102"/>
        <end position="125"/>
    </location>
</feature>
<feature type="transmembrane region" description="Helical" evidence="4">
    <location>
        <begin position="137"/>
        <end position="154"/>
    </location>
</feature>